<dbReference type="InterPro" id="IPR054589">
    <property type="entry name" value="NCH4"/>
</dbReference>
<dbReference type="InterPro" id="IPR028082">
    <property type="entry name" value="Peripla_BP_I"/>
</dbReference>
<evidence type="ECO:0000313" key="3">
    <source>
        <dbReference type="EMBL" id="QDV15785.1"/>
    </source>
</evidence>
<dbReference type="InterPro" id="IPR017777">
    <property type="entry name" value="ABC_urea-bd_UrtA"/>
</dbReference>
<dbReference type="Gene3D" id="1.25.10.10">
    <property type="entry name" value="Leucine-rich Repeat Variant"/>
    <property type="match status" value="1"/>
</dbReference>
<dbReference type="Pfam" id="PF22731">
    <property type="entry name" value="NCH4"/>
    <property type="match status" value="1"/>
</dbReference>
<dbReference type="InterPro" id="IPR011989">
    <property type="entry name" value="ARM-like"/>
</dbReference>
<dbReference type="Gene3D" id="3.40.50.2300">
    <property type="match status" value="2"/>
</dbReference>
<dbReference type="AlphaFoldDB" id="A0A518FHF9"/>
<keyword evidence="1" id="KW-0472">Membrane</keyword>
<keyword evidence="1" id="KW-1133">Transmembrane helix</keyword>
<dbReference type="Proteomes" id="UP000320839">
    <property type="component" value="Chromosome"/>
</dbReference>
<name>A0A518FHF9_9PLAN</name>
<gene>
    <name evidence="3" type="primary">amiC_2</name>
    <name evidence="3" type="ORF">Pan153_04030</name>
</gene>
<feature type="transmembrane region" description="Helical" evidence="1">
    <location>
        <begin position="148"/>
        <end position="167"/>
    </location>
</feature>
<dbReference type="EMBL" id="CP036317">
    <property type="protein sequence ID" value="QDV15785.1"/>
    <property type="molecule type" value="Genomic_DNA"/>
</dbReference>
<evidence type="ECO:0000259" key="2">
    <source>
        <dbReference type="Pfam" id="PF22731"/>
    </source>
</evidence>
<dbReference type="InterPro" id="IPR016024">
    <property type="entry name" value="ARM-type_fold"/>
</dbReference>
<dbReference type="PANTHER" id="PTHR47628:SF1">
    <property type="entry name" value="ALIPHATIC AMIDASE EXPRESSION-REGULATING PROTEIN"/>
    <property type="match status" value="1"/>
</dbReference>
<dbReference type="Pfam" id="PF13433">
    <property type="entry name" value="Peripla_BP_5"/>
    <property type="match status" value="1"/>
</dbReference>
<dbReference type="InterPro" id="IPR027417">
    <property type="entry name" value="P-loop_NTPase"/>
</dbReference>
<evidence type="ECO:0000256" key="1">
    <source>
        <dbReference type="SAM" id="Phobius"/>
    </source>
</evidence>
<evidence type="ECO:0000313" key="4">
    <source>
        <dbReference type="Proteomes" id="UP000320839"/>
    </source>
</evidence>
<dbReference type="PANTHER" id="PTHR47628">
    <property type="match status" value="1"/>
</dbReference>
<proteinExistence type="predicted"/>
<dbReference type="Pfam" id="PF13646">
    <property type="entry name" value="HEAT_2"/>
    <property type="match status" value="1"/>
</dbReference>
<keyword evidence="1" id="KW-0812">Transmembrane</keyword>
<dbReference type="SUPFAM" id="SSF48371">
    <property type="entry name" value="ARM repeat"/>
    <property type="match status" value="1"/>
</dbReference>
<dbReference type="Gene3D" id="3.40.50.300">
    <property type="entry name" value="P-loop containing nucleotide triphosphate hydrolases"/>
    <property type="match status" value="1"/>
</dbReference>
<feature type="transmembrane region" description="Helical" evidence="1">
    <location>
        <begin position="188"/>
        <end position="209"/>
    </location>
</feature>
<accession>A0A518FHF9</accession>
<feature type="domain" description="NACHT C-terminal Helical" evidence="2">
    <location>
        <begin position="608"/>
        <end position="646"/>
    </location>
</feature>
<dbReference type="SUPFAM" id="SSF52540">
    <property type="entry name" value="P-loop containing nucleoside triphosphate hydrolases"/>
    <property type="match status" value="1"/>
</dbReference>
<dbReference type="CDD" id="cd06355">
    <property type="entry name" value="PBP1_FmdD-like"/>
    <property type="match status" value="1"/>
</dbReference>
<organism evidence="3 4">
    <name type="scientific">Gimesia panareensis</name>
    <dbReference type="NCBI Taxonomy" id="2527978"/>
    <lineage>
        <taxon>Bacteria</taxon>
        <taxon>Pseudomonadati</taxon>
        <taxon>Planctomycetota</taxon>
        <taxon>Planctomycetia</taxon>
        <taxon>Planctomycetales</taxon>
        <taxon>Planctomycetaceae</taxon>
        <taxon>Gimesia</taxon>
    </lineage>
</organism>
<dbReference type="SUPFAM" id="SSF53822">
    <property type="entry name" value="Periplasmic binding protein-like I"/>
    <property type="match status" value="1"/>
</dbReference>
<sequence length="1022" mass="114107">MSNSDPGVRQYVAKKLGEAATKQDAVVKTLGKACQDDDLLVAQTSIESLGKLGYQSREALNDLVYALDSPRVGIRLRAGNVVSDLAQMLRDKRETELLPEFRKALGKMTKGGFPENNALAVSTVINQLEEMEHTNHLGWFYENVFNKVWFWVVFMYGIVFLFIKYIGVRLFPLWILKANTELKQYTDINLFGGVTVPLRLFFLIGFVQFNPHILDAWVKKYINQVSENFKKINTVSRRDVYVPVPFSLDGVKKDGANSEHFALICKKTPWCIQIKGAGGTGKTALACQMALWAMHENGELIPDRPIIPVLIEPTLGTETISNIQSLMMTIEGQLAALVGEKEKLPEEFVEQLLRQGRVLVIIDDVVALAGENWNLPRDPDFPVAALITTSRTEQRLGNIPLHIAEPLSVNGNQLSSFLDTYLTQKNQREGFDDTEFFDAITRLTSIIPEVHDQKKTTMTVLFARMYADQLISAKEQGSNADLPRDIPNLMVNYLLELNRHFRELGFDDSLVFRIAKLIAWECLKEQYSPSIANKNFLLEILPPENGQGILSHLELNLGIIQTTVDFEGVRFTIDPLAEYLAGLHLVADFGKDSSKWDALISKLENRSKSSDEINGFLVALRDCCLARGAEEVLNTVPGKLARLGGIASILKDVVKVGVLHSLTGNMQISERPLVDAIEVAVDEINRQGGVLGRKIVIASEDGKSNDLVFAEKAKKLIDEDKVCSIFGCWTSASRQSVLPIIQDRNHLLWYPVQYEGMECSPHVIYSGAAPNQQILPAIEWCLSEKGKRIFLVGSDYVFPQKANEIIKAYLKNKDLEPVGEEYRCLAERDFSSVISKILDAKPDIVFNTINGEGNMAFFRELYEAGIKPDDIPVMSVSLAEVEVRAIGTTLTKGHYCAWNYFQSIDTPANTRFVEAFKHAKGMDRVTDDPIEASYFQVHLFAKAIAAAKSDDPIAIRGAVLGMRIAAPGGEVMIDKNTQHTHKMARIGKIREDGQFDIVWDSGKPIKPEPYPTILYPEGPPLD</sequence>
<reference evidence="3 4" key="1">
    <citation type="submission" date="2019-02" db="EMBL/GenBank/DDBJ databases">
        <title>Deep-cultivation of Planctomycetes and their phenomic and genomic characterization uncovers novel biology.</title>
        <authorList>
            <person name="Wiegand S."/>
            <person name="Jogler M."/>
            <person name="Boedeker C."/>
            <person name="Pinto D."/>
            <person name="Vollmers J."/>
            <person name="Rivas-Marin E."/>
            <person name="Kohn T."/>
            <person name="Peeters S.H."/>
            <person name="Heuer A."/>
            <person name="Rast P."/>
            <person name="Oberbeckmann S."/>
            <person name="Bunk B."/>
            <person name="Jeske O."/>
            <person name="Meyerdierks A."/>
            <person name="Storesund J.E."/>
            <person name="Kallscheuer N."/>
            <person name="Luecker S."/>
            <person name="Lage O.M."/>
            <person name="Pohl T."/>
            <person name="Merkel B.J."/>
            <person name="Hornburger P."/>
            <person name="Mueller R.-W."/>
            <person name="Bruemmer F."/>
            <person name="Labrenz M."/>
            <person name="Spormann A.M."/>
            <person name="Op den Camp H."/>
            <person name="Overmann J."/>
            <person name="Amann R."/>
            <person name="Jetten M.S.M."/>
            <person name="Mascher T."/>
            <person name="Medema M.H."/>
            <person name="Devos D.P."/>
            <person name="Kaster A.-K."/>
            <person name="Ovreas L."/>
            <person name="Rohde M."/>
            <person name="Galperin M.Y."/>
            <person name="Jogler C."/>
        </authorList>
    </citation>
    <scope>NUCLEOTIDE SEQUENCE [LARGE SCALE GENOMIC DNA]</scope>
    <source>
        <strain evidence="3 4">Pan153</strain>
    </source>
</reference>
<protein>
    <submittedName>
        <fullName evidence="3">Aliphatic amidase expression-regulating protein</fullName>
    </submittedName>
</protein>